<feature type="transmembrane region" description="Helical" evidence="1">
    <location>
        <begin position="115"/>
        <end position="137"/>
    </location>
</feature>
<protein>
    <submittedName>
        <fullName evidence="3">Two pore domain potassium channel family protein</fullName>
    </submittedName>
</protein>
<dbReference type="EMBL" id="JAEHHL010000008">
    <property type="protein sequence ID" value="MBK0400424.1"/>
    <property type="molecule type" value="Genomic_DNA"/>
</dbReference>
<proteinExistence type="predicted"/>
<evidence type="ECO:0000313" key="3">
    <source>
        <dbReference type="EMBL" id="MBK0400424.1"/>
    </source>
</evidence>
<comment type="caution">
    <text evidence="3">The sequence shown here is derived from an EMBL/GenBank/DDBJ whole genome shotgun (WGS) entry which is preliminary data.</text>
</comment>
<evidence type="ECO:0000313" key="4">
    <source>
        <dbReference type="Proteomes" id="UP000655420"/>
    </source>
</evidence>
<feature type="transmembrane region" description="Helical" evidence="1">
    <location>
        <begin position="48"/>
        <end position="72"/>
    </location>
</feature>
<organism evidence="3 4">
    <name type="scientific">Thermohalobaculum xanthum</name>
    <dbReference type="NCBI Taxonomy" id="2753746"/>
    <lineage>
        <taxon>Bacteria</taxon>
        <taxon>Pseudomonadati</taxon>
        <taxon>Pseudomonadota</taxon>
        <taxon>Alphaproteobacteria</taxon>
        <taxon>Rhodobacterales</taxon>
        <taxon>Paracoccaceae</taxon>
        <taxon>Thermohalobaculum</taxon>
    </lineage>
</organism>
<keyword evidence="3" id="KW-0407">Ion channel</keyword>
<dbReference type="Gene3D" id="1.10.287.70">
    <property type="match status" value="1"/>
</dbReference>
<keyword evidence="3" id="KW-0406">Ion transport</keyword>
<reference evidence="3" key="1">
    <citation type="submission" date="2020-12" db="EMBL/GenBank/DDBJ databases">
        <title>Bacterial taxonomy.</title>
        <authorList>
            <person name="Pan X."/>
        </authorList>
    </citation>
    <scope>NUCLEOTIDE SEQUENCE</scope>
    <source>
        <strain evidence="3">M0105</strain>
    </source>
</reference>
<feature type="transmembrane region" description="Helical" evidence="1">
    <location>
        <begin position="6"/>
        <end position="27"/>
    </location>
</feature>
<keyword evidence="3" id="KW-0813">Transport</keyword>
<dbReference type="GO" id="GO:0034220">
    <property type="term" value="P:monoatomic ion transmembrane transport"/>
    <property type="evidence" value="ECO:0007669"/>
    <property type="project" value="UniProtKB-KW"/>
</dbReference>
<keyword evidence="1" id="KW-0812">Transmembrane</keyword>
<dbReference type="Pfam" id="PF07885">
    <property type="entry name" value="Ion_trans_2"/>
    <property type="match status" value="1"/>
</dbReference>
<keyword evidence="4" id="KW-1185">Reference proteome</keyword>
<evidence type="ECO:0000256" key="1">
    <source>
        <dbReference type="SAM" id="Phobius"/>
    </source>
</evidence>
<dbReference type="AlphaFoldDB" id="A0A8J7M8T9"/>
<feature type="domain" description="Potassium channel" evidence="2">
    <location>
        <begin position="67"/>
        <end position="129"/>
    </location>
</feature>
<name>A0A8J7M8T9_9RHOB</name>
<dbReference type="RefSeq" id="WP_200611196.1">
    <property type="nucleotide sequence ID" value="NZ_JAEHHL010000008.1"/>
</dbReference>
<keyword evidence="1" id="KW-0472">Membrane</keyword>
<sequence>MILHQLMIGFAMIALTVVIHASFMAAIQTAGPFATRVAVRRSPLRKALIIIVVVIWLFVSICTQCWAWAGLFRALVAFDTLEEALYFSTVTFTTLGYGDIVLGPEWRLLSAFASANGTIIIGWTTALVFLTVQHVYIEHHDH</sequence>
<dbReference type="SUPFAM" id="SSF81324">
    <property type="entry name" value="Voltage-gated potassium channels"/>
    <property type="match status" value="1"/>
</dbReference>
<gene>
    <name evidence="3" type="ORF">H0I76_14580</name>
</gene>
<keyword evidence="1" id="KW-1133">Transmembrane helix</keyword>
<dbReference type="Proteomes" id="UP000655420">
    <property type="component" value="Unassembled WGS sequence"/>
</dbReference>
<accession>A0A8J7M8T9</accession>
<dbReference type="InterPro" id="IPR013099">
    <property type="entry name" value="K_chnl_dom"/>
</dbReference>
<evidence type="ECO:0000259" key="2">
    <source>
        <dbReference type="Pfam" id="PF07885"/>
    </source>
</evidence>